<feature type="active site" description="Charge relay system" evidence="2">
    <location>
        <position position="189"/>
    </location>
</feature>
<keyword evidence="3" id="KW-0812">Transmembrane</keyword>
<comment type="caution">
    <text evidence="5">The sequence shown here is derived from an EMBL/GenBank/DDBJ whole genome shotgun (WGS) entry which is preliminary data.</text>
</comment>
<dbReference type="GO" id="GO:0047372">
    <property type="term" value="F:monoacylglycerol lipase activity"/>
    <property type="evidence" value="ECO:0007669"/>
    <property type="project" value="TreeGrafter"/>
</dbReference>
<dbReference type="PANTHER" id="PTHR10794">
    <property type="entry name" value="ABHYDROLASE DOMAIN-CONTAINING PROTEIN"/>
    <property type="match status" value="1"/>
</dbReference>
<dbReference type="InterPro" id="IPR029058">
    <property type="entry name" value="AB_hydrolase_fold"/>
</dbReference>
<evidence type="ECO:0000256" key="1">
    <source>
        <dbReference type="ARBA" id="ARBA00010884"/>
    </source>
</evidence>
<evidence type="ECO:0000313" key="5">
    <source>
        <dbReference type="EMBL" id="CAJ0568882.1"/>
    </source>
</evidence>
<dbReference type="EMBL" id="CATQJA010001850">
    <property type="protein sequence ID" value="CAJ0568882.1"/>
    <property type="molecule type" value="Genomic_DNA"/>
</dbReference>
<accession>A0AA36CH31</accession>
<dbReference type="Proteomes" id="UP001177023">
    <property type="component" value="Unassembled WGS sequence"/>
</dbReference>
<sequence length="419" mass="47680">MALLYGILSIAISILTILHFYSRLVARRPRFHSKDGKFRDFVEQHVPILQQIYEPCWWCPWGIPQTLFRVLLRRLPKLPFEREIVELNDGGCLAIDWLHPKNGNQDTPILLMLPGMTSSTHDCAYILYSARLANRKGYRVIVVNPRGLGGVPLKTARTYNPSKIDDLETVITLVTKKYPSARKMGAGFSLGGMSLFNYLSAKCKNTVGLHAAMIISSPWDPIEASFVNERFWPRILFNKFLAGVLRDYVKPYKHLFEDKFDWDRAMNLKSVREYDHFVTAPLFGHNDWAEYYHQASLYHHHKIHGIPVPTLCLNARDDCFSPLSSIPFKEIQNTKNLVSVTTKHGGHLAFMRSGNPSALGLDEMALSQFSDALLNGDMDILMVDTVDTEDMEDIMADRGIIITIITMDGGDASRRVMYK</sequence>
<keyword evidence="3" id="KW-0472">Membrane</keyword>
<keyword evidence="6" id="KW-1185">Reference proteome</keyword>
<dbReference type="Gene3D" id="3.40.50.1820">
    <property type="entry name" value="alpha/beta hydrolase"/>
    <property type="match status" value="1"/>
</dbReference>
<name>A0AA36CH31_9BILA</name>
<feature type="non-terminal residue" evidence="5">
    <location>
        <position position="419"/>
    </location>
</feature>
<gene>
    <name evidence="5" type="ORF">MSPICULIGERA_LOCUS7388</name>
</gene>
<protein>
    <recommendedName>
        <fullName evidence="4">AB hydrolase-1 domain-containing protein</fullName>
    </recommendedName>
</protein>
<dbReference type="PANTHER" id="PTHR10794:SF63">
    <property type="entry name" value="ALPHA_BETA HYDROLASE 1, ISOFORM A"/>
    <property type="match status" value="1"/>
</dbReference>
<evidence type="ECO:0000256" key="2">
    <source>
        <dbReference type="PIRSR" id="PIRSR005211-1"/>
    </source>
</evidence>
<organism evidence="5 6">
    <name type="scientific">Mesorhabditis spiculigera</name>
    <dbReference type="NCBI Taxonomy" id="96644"/>
    <lineage>
        <taxon>Eukaryota</taxon>
        <taxon>Metazoa</taxon>
        <taxon>Ecdysozoa</taxon>
        <taxon>Nematoda</taxon>
        <taxon>Chromadorea</taxon>
        <taxon>Rhabditida</taxon>
        <taxon>Rhabditina</taxon>
        <taxon>Rhabditomorpha</taxon>
        <taxon>Rhabditoidea</taxon>
        <taxon>Rhabditidae</taxon>
        <taxon>Mesorhabditinae</taxon>
        <taxon>Mesorhabditis</taxon>
    </lineage>
</organism>
<feature type="active site" description="Charge relay system" evidence="2">
    <location>
        <position position="318"/>
    </location>
</feature>
<proteinExistence type="inferred from homology"/>
<evidence type="ECO:0000313" key="6">
    <source>
        <dbReference type="Proteomes" id="UP001177023"/>
    </source>
</evidence>
<comment type="similarity">
    <text evidence="1">Belongs to the AB hydrolase superfamily. AB hydrolase 4 family.</text>
</comment>
<dbReference type="Pfam" id="PF12697">
    <property type="entry name" value="Abhydrolase_6"/>
    <property type="match status" value="1"/>
</dbReference>
<dbReference type="GO" id="GO:0051792">
    <property type="term" value="P:medium-chain fatty acid biosynthetic process"/>
    <property type="evidence" value="ECO:0007669"/>
    <property type="project" value="TreeGrafter"/>
</dbReference>
<reference evidence="5" key="1">
    <citation type="submission" date="2023-06" db="EMBL/GenBank/DDBJ databases">
        <authorList>
            <person name="Delattre M."/>
        </authorList>
    </citation>
    <scope>NUCLEOTIDE SEQUENCE</scope>
    <source>
        <strain evidence="5">AF72</strain>
    </source>
</reference>
<dbReference type="InterPro" id="IPR050960">
    <property type="entry name" value="AB_hydrolase_4_sf"/>
</dbReference>
<dbReference type="GO" id="GO:0008126">
    <property type="term" value="F:acetylesterase activity"/>
    <property type="evidence" value="ECO:0007669"/>
    <property type="project" value="TreeGrafter"/>
</dbReference>
<dbReference type="AlphaFoldDB" id="A0AA36CH31"/>
<dbReference type="SUPFAM" id="SSF53474">
    <property type="entry name" value="alpha/beta-Hydrolases"/>
    <property type="match status" value="1"/>
</dbReference>
<dbReference type="InterPro" id="IPR012020">
    <property type="entry name" value="ABHD4"/>
</dbReference>
<feature type="transmembrane region" description="Helical" evidence="3">
    <location>
        <begin position="6"/>
        <end position="26"/>
    </location>
</feature>
<feature type="domain" description="AB hydrolase-1" evidence="4">
    <location>
        <begin position="110"/>
        <end position="351"/>
    </location>
</feature>
<dbReference type="InterPro" id="IPR000073">
    <property type="entry name" value="AB_hydrolase_1"/>
</dbReference>
<feature type="active site" description="Charge relay system" evidence="2">
    <location>
        <position position="347"/>
    </location>
</feature>
<evidence type="ECO:0000259" key="4">
    <source>
        <dbReference type="Pfam" id="PF12697"/>
    </source>
</evidence>
<evidence type="ECO:0000256" key="3">
    <source>
        <dbReference type="SAM" id="Phobius"/>
    </source>
</evidence>
<dbReference type="GO" id="GO:0051793">
    <property type="term" value="P:medium-chain fatty acid catabolic process"/>
    <property type="evidence" value="ECO:0007669"/>
    <property type="project" value="TreeGrafter"/>
</dbReference>
<dbReference type="PIRSF" id="PIRSF005211">
    <property type="entry name" value="Ab_hydro_YheT"/>
    <property type="match status" value="1"/>
</dbReference>
<keyword evidence="3" id="KW-1133">Transmembrane helix</keyword>